<comment type="catalytic activity">
    <reaction evidence="7">
        <text>N(6)-dimethylallyladenine + A + H2O = 3-methyl-2-butenal + adenine + AH2</text>
        <dbReference type="Rhea" id="RHEA:13625"/>
        <dbReference type="ChEBI" id="CHEBI:13193"/>
        <dbReference type="ChEBI" id="CHEBI:15377"/>
        <dbReference type="ChEBI" id="CHEBI:15825"/>
        <dbReference type="ChEBI" id="CHEBI:16708"/>
        <dbReference type="ChEBI" id="CHEBI:17499"/>
        <dbReference type="ChEBI" id="CHEBI:17660"/>
        <dbReference type="EC" id="1.5.99.12"/>
    </reaction>
</comment>
<dbReference type="InterPro" id="IPR050432">
    <property type="entry name" value="FAD-linked_Oxidoreductases_BP"/>
</dbReference>
<dbReference type="EC" id="1.5.99.12" evidence="3"/>
<dbReference type="Pfam" id="PF09265">
    <property type="entry name" value="Cytokin-bind"/>
    <property type="match status" value="1"/>
</dbReference>
<comment type="caution">
    <text evidence="9">The sequence shown here is derived from an EMBL/GenBank/DDBJ whole genome shotgun (WGS) entry which is preliminary data.</text>
</comment>
<dbReference type="EMBL" id="JASCZI010000138">
    <property type="protein sequence ID" value="MED6109258.1"/>
    <property type="molecule type" value="Genomic_DNA"/>
</dbReference>
<evidence type="ECO:0000256" key="6">
    <source>
        <dbReference type="ARBA" id="ARBA00023002"/>
    </source>
</evidence>
<dbReference type="Gene3D" id="3.40.462.10">
    <property type="entry name" value="FAD-linked oxidases, C-terminal domain"/>
    <property type="match status" value="1"/>
</dbReference>
<evidence type="ECO:0000256" key="1">
    <source>
        <dbReference type="ARBA" id="ARBA00001974"/>
    </source>
</evidence>
<dbReference type="SUPFAM" id="SSF56176">
    <property type="entry name" value="FAD-binding/transporter-associated domain-like"/>
    <property type="match status" value="1"/>
</dbReference>
<evidence type="ECO:0000256" key="3">
    <source>
        <dbReference type="ARBA" id="ARBA00011928"/>
    </source>
</evidence>
<keyword evidence="5" id="KW-0274">FAD</keyword>
<evidence type="ECO:0000256" key="2">
    <source>
        <dbReference type="ARBA" id="ARBA00005466"/>
    </source>
</evidence>
<protein>
    <recommendedName>
        <fullName evidence="3">cytokinin dehydrogenase</fullName>
        <ecNumber evidence="3">1.5.99.12</ecNumber>
    </recommendedName>
</protein>
<dbReference type="InterPro" id="IPR015345">
    <property type="entry name" value="Cytokinin_DH_FAD/cytokin-bd"/>
</dbReference>
<dbReference type="InterPro" id="IPR016170">
    <property type="entry name" value="Cytok_DH_C_sf"/>
</dbReference>
<dbReference type="Gene3D" id="3.30.43.10">
    <property type="entry name" value="Uridine Diphospho-n-acetylenolpyruvylglucosamine Reductase, domain 2"/>
    <property type="match status" value="1"/>
</dbReference>
<reference evidence="9 10" key="1">
    <citation type="journal article" date="2023" name="Plants (Basel)">
        <title>Bridging the Gap: Combining Genomics and Transcriptomics Approaches to Understand Stylosanthes scabra, an Orphan Legume from the Brazilian Caatinga.</title>
        <authorList>
            <person name="Ferreira-Neto J.R.C."/>
            <person name="da Silva M.D."/>
            <person name="Binneck E."/>
            <person name="de Melo N.F."/>
            <person name="da Silva R.H."/>
            <person name="de Melo A.L.T.M."/>
            <person name="Pandolfi V."/>
            <person name="Bustamante F.O."/>
            <person name="Brasileiro-Vidal A.C."/>
            <person name="Benko-Iseppon A.M."/>
        </authorList>
    </citation>
    <scope>NUCLEOTIDE SEQUENCE [LARGE SCALE GENOMIC DNA]</scope>
    <source>
        <tissue evidence="9">Leaves</tissue>
    </source>
</reference>
<evidence type="ECO:0000259" key="8">
    <source>
        <dbReference type="PROSITE" id="PS51387"/>
    </source>
</evidence>
<comment type="cofactor">
    <cofactor evidence="1">
        <name>FAD</name>
        <dbReference type="ChEBI" id="CHEBI:57692"/>
    </cofactor>
</comment>
<accession>A0ABU6QCM6</accession>
<keyword evidence="4" id="KW-0285">Flavoprotein</keyword>
<feature type="domain" description="FAD-binding PCMH-type" evidence="8">
    <location>
        <begin position="72"/>
        <end position="256"/>
    </location>
</feature>
<dbReference type="GO" id="GO:0019139">
    <property type="term" value="F:cytokinin dehydrogenase activity"/>
    <property type="evidence" value="ECO:0007669"/>
    <property type="project" value="UniProtKB-EC"/>
</dbReference>
<evidence type="ECO:0000256" key="4">
    <source>
        <dbReference type="ARBA" id="ARBA00022630"/>
    </source>
</evidence>
<comment type="similarity">
    <text evidence="2">Belongs to the oxygen-dependent FAD-linked oxidoreductase family.</text>
</comment>
<gene>
    <name evidence="9" type="primary">CKX3_3</name>
    <name evidence="9" type="ORF">PIB30_031803</name>
</gene>
<evidence type="ECO:0000256" key="7">
    <source>
        <dbReference type="ARBA" id="ARBA00048224"/>
    </source>
</evidence>
<dbReference type="PANTHER" id="PTHR13878:SF115">
    <property type="entry name" value="CYTOKININ DEHYDROGENASE"/>
    <property type="match status" value="1"/>
</dbReference>
<dbReference type="PROSITE" id="PS51387">
    <property type="entry name" value="FAD_PCMH"/>
    <property type="match status" value="1"/>
</dbReference>
<evidence type="ECO:0000256" key="5">
    <source>
        <dbReference type="ARBA" id="ARBA00022827"/>
    </source>
</evidence>
<dbReference type="PANTHER" id="PTHR13878">
    <property type="entry name" value="GULONOLACTONE OXIDASE"/>
    <property type="match status" value="1"/>
</dbReference>
<dbReference type="InterPro" id="IPR036318">
    <property type="entry name" value="FAD-bd_PCMH-like_sf"/>
</dbReference>
<dbReference type="InterPro" id="IPR006094">
    <property type="entry name" value="Oxid_FAD_bind_N"/>
</dbReference>
<keyword evidence="6 9" id="KW-0560">Oxidoreductase</keyword>
<dbReference type="InterPro" id="IPR016166">
    <property type="entry name" value="FAD-bd_PCMH"/>
</dbReference>
<dbReference type="InterPro" id="IPR016164">
    <property type="entry name" value="FAD-linked_Oxase-like_C"/>
</dbReference>
<keyword evidence="10" id="KW-1185">Reference proteome</keyword>
<dbReference type="Proteomes" id="UP001341840">
    <property type="component" value="Unassembled WGS sequence"/>
</dbReference>
<dbReference type="InterPro" id="IPR016169">
    <property type="entry name" value="FAD-bd_PCMH_sub2"/>
</dbReference>
<dbReference type="SUPFAM" id="SSF55103">
    <property type="entry name" value="FAD-linked oxidases, C-terminal domain"/>
    <property type="match status" value="1"/>
</dbReference>
<dbReference type="InterPro" id="IPR016167">
    <property type="entry name" value="FAD-bd_PCMH_sub1"/>
</dbReference>
<evidence type="ECO:0000313" key="10">
    <source>
        <dbReference type="Proteomes" id="UP001341840"/>
    </source>
</evidence>
<dbReference type="Gene3D" id="3.30.465.10">
    <property type="match status" value="1"/>
</dbReference>
<organism evidence="9 10">
    <name type="scientific">Stylosanthes scabra</name>
    <dbReference type="NCBI Taxonomy" id="79078"/>
    <lineage>
        <taxon>Eukaryota</taxon>
        <taxon>Viridiplantae</taxon>
        <taxon>Streptophyta</taxon>
        <taxon>Embryophyta</taxon>
        <taxon>Tracheophyta</taxon>
        <taxon>Spermatophyta</taxon>
        <taxon>Magnoliopsida</taxon>
        <taxon>eudicotyledons</taxon>
        <taxon>Gunneridae</taxon>
        <taxon>Pentapetalae</taxon>
        <taxon>rosids</taxon>
        <taxon>fabids</taxon>
        <taxon>Fabales</taxon>
        <taxon>Fabaceae</taxon>
        <taxon>Papilionoideae</taxon>
        <taxon>50 kb inversion clade</taxon>
        <taxon>dalbergioids sensu lato</taxon>
        <taxon>Dalbergieae</taxon>
        <taxon>Pterocarpus clade</taxon>
        <taxon>Stylosanthes</taxon>
    </lineage>
</organism>
<evidence type="ECO:0000313" key="9">
    <source>
        <dbReference type="EMBL" id="MED6109258.1"/>
    </source>
</evidence>
<sequence length="534" mass="60044">MASFSSILVKNPFSLVLLLCTISIVVVTNAMIVTNTCPVLFDDVPTPLSIANKFDCDNDTLALASTDYGFVIHEKPLAVLQPTSPNDITELIKLSNSLINPFKIAARGQAHSVYGQAQARDGVVVNMTHLNVHSHGKRIVIYRDENDPWKSYADVGGEQVWNDLLQAALEYGLTPLSFTDSLFTSVAGTLVNAGVGGQVFKYGPQISTAIELDVITGKGDHVTCSAKKNSKLFYAVLGGLGQFGIITRARIALGPAPKRVRWLRLLYNDFSVFTKDEEKLIKFSESKDSNGFDFIQGFLKIRQWPDDLSFYPMQDVPRINSLTEEHKIIYILELVKYYDDSNEESIDEDVEKLIKGLNHVPTFKFEKDVLYESFLNRYVFVDALLAAQGLAQAPKSWLDLFIPGSRISDINEGVFKEIVYKQNVTAIGIMLVFPMNRTKWNDKMSVAIPDEEIFYLVSLLHYVSPDKYEASSSIKNQVLNFCKTSEINIKAYLPRNKTQEEWVEHFGSKWQNFKDAKDEFDPKRILAPGQGVFK</sequence>
<proteinExistence type="inferred from homology"/>
<dbReference type="Pfam" id="PF01565">
    <property type="entry name" value="FAD_binding_4"/>
    <property type="match status" value="1"/>
</dbReference>
<name>A0ABU6QCM6_9FABA</name>